<dbReference type="InterPro" id="IPR051542">
    <property type="entry name" value="Hydrogenase_cytochrome"/>
</dbReference>
<feature type="region of interest" description="Disordered" evidence="6">
    <location>
        <begin position="1"/>
        <end position="20"/>
    </location>
</feature>
<name>A0ABZ1E4Q9_9RHOB</name>
<keyword evidence="4 7" id="KW-1133">Transmembrane helix</keyword>
<evidence type="ECO:0000256" key="5">
    <source>
        <dbReference type="ARBA" id="ARBA00023136"/>
    </source>
</evidence>
<proteinExistence type="predicted"/>
<feature type="transmembrane region" description="Helical" evidence="7">
    <location>
        <begin position="118"/>
        <end position="138"/>
    </location>
</feature>
<dbReference type="PANTHER" id="PTHR30485:SF2">
    <property type="entry name" value="BLL0597 PROTEIN"/>
    <property type="match status" value="1"/>
</dbReference>
<evidence type="ECO:0000256" key="3">
    <source>
        <dbReference type="ARBA" id="ARBA00022692"/>
    </source>
</evidence>
<dbReference type="Proteomes" id="UP001623290">
    <property type="component" value="Plasmid unnamed1"/>
</dbReference>
<evidence type="ECO:0000313" key="9">
    <source>
        <dbReference type="EMBL" id="WRY35115.1"/>
    </source>
</evidence>
<dbReference type="InterPro" id="IPR016174">
    <property type="entry name" value="Di-haem_cyt_TM"/>
</dbReference>
<feature type="domain" description="Cytochrome b561 bacterial/Ni-hydrogenase" evidence="8">
    <location>
        <begin position="28"/>
        <end position="221"/>
    </location>
</feature>
<dbReference type="SUPFAM" id="SSF81342">
    <property type="entry name" value="Transmembrane di-heme cytochromes"/>
    <property type="match status" value="1"/>
</dbReference>
<evidence type="ECO:0000256" key="1">
    <source>
        <dbReference type="ARBA" id="ARBA00004651"/>
    </source>
</evidence>
<protein>
    <submittedName>
        <fullName evidence="9">Cytochrome b/b6 domain-containing protein</fullName>
    </submittedName>
</protein>
<geneLocation type="plasmid" evidence="9 10">
    <name>unnamed1</name>
</geneLocation>
<evidence type="ECO:0000256" key="6">
    <source>
        <dbReference type="SAM" id="MobiDB-lite"/>
    </source>
</evidence>
<feature type="transmembrane region" description="Helical" evidence="7">
    <location>
        <begin position="56"/>
        <end position="74"/>
    </location>
</feature>
<keyword evidence="3 7" id="KW-0812">Transmembrane</keyword>
<evidence type="ECO:0000256" key="4">
    <source>
        <dbReference type="ARBA" id="ARBA00022989"/>
    </source>
</evidence>
<keyword evidence="2" id="KW-1003">Cell membrane</keyword>
<keyword evidence="9" id="KW-0614">Plasmid</keyword>
<dbReference type="Pfam" id="PF01292">
    <property type="entry name" value="Ni_hydr_CYTB"/>
    <property type="match status" value="1"/>
</dbReference>
<gene>
    <name evidence="9" type="ORF">RPE78_14845</name>
</gene>
<feature type="transmembrane region" description="Helical" evidence="7">
    <location>
        <begin position="187"/>
        <end position="205"/>
    </location>
</feature>
<dbReference type="RefSeq" id="WP_330646858.1">
    <property type="nucleotide sequence ID" value="NZ_CP135444.1"/>
</dbReference>
<evidence type="ECO:0000313" key="10">
    <source>
        <dbReference type="Proteomes" id="UP001623290"/>
    </source>
</evidence>
<reference evidence="9 10" key="1">
    <citation type="submission" date="2023-09" db="EMBL/GenBank/DDBJ databases">
        <title>Thioclava shenzhenensis sp. nov., a multidrug resistant bacteria-antagonizing species isolated from coastal seawater.</title>
        <authorList>
            <person name="Long M."/>
        </authorList>
    </citation>
    <scope>NUCLEOTIDE SEQUENCE [LARGE SCALE GENOMIC DNA]</scope>
    <source>
        <strain evidence="9 10">FTW29</strain>
        <plasmid evidence="9 10">unnamed1</plasmid>
    </source>
</reference>
<dbReference type="PANTHER" id="PTHR30485">
    <property type="entry name" value="NI/FE-HYDROGENASE 1 B-TYPE CYTOCHROME SUBUNIT"/>
    <property type="match status" value="1"/>
</dbReference>
<evidence type="ECO:0000259" key="8">
    <source>
        <dbReference type="Pfam" id="PF01292"/>
    </source>
</evidence>
<evidence type="ECO:0000256" key="2">
    <source>
        <dbReference type="ARBA" id="ARBA00022475"/>
    </source>
</evidence>
<dbReference type="Gene3D" id="1.20.950.20">
    <property type="entry name" value="Transmembrane di-heme cytochromes, Chain C"/>
    <property type="match status" value="1"/>
</dbReference>
<comment type="subcellular location">
    <subcellularLocation>
        <location evidence="1">Cell membrane</location>
        <topology evidence="1">Multi-pass membrane protein</topology>
    </subcellularLocation>
</comment>
<accession>A0ABZ1E4Q9</accession>
<organism evidence="9 10">
    <name type="scientific">Thioclava litoralis</name>
    <dbReference type="NCBI Taxonomy" id="3076557"/>
    <lineage>
        <taxon>Bacteria</taxon>
        <taxon>Pseudomonadati</taxon>
        <taxon>Pseudomonadota</taxon>
        <taxon>Alphaproteobacteria</taxon>
        <taxon>Rhodobacterales</taxon>
        <taxon>Paracoccaceae</taxon>
        <taxon>Thioclava</taxon>
    </lineage>
</organism>
<evidence type="ECO:0000256" key="7">
    <source>
        <dbReference type="SAM" id="Phobius"/>
    </source>
</evidence>
<sequence>MPRHRPLAPQNQKNLHQTGGDIASPSLWDPLMRLTHWTVAVAVIVNGLISEPGKTLHVWIGWIVLAVLAVRLVWGLMGPPEARFTSFPPDPKAATGHLWQVLRGQTPRAHPSHNPAGAIMVYTLWGLLTLVIVTGLIMTGGQTPMQVAAQNATVAAGDWSALAKASSGAETAWMAGLKHWSGQVHGLAANLILILSLVHVAGVIVEGRVMRRNLIKPMLFGSRKE</sequence>
<keyword evidence="10" id="KW-1185">Reference proteome</keyword>
<dbReference type="EMBL" id="CP135444">
    <property type="protein sequence ID" value="WRY35115.1"/>
    <property type="molecule type" value="Genomic_DNA"/>
</dbReference>
<keyword evidence="5 7" id="KW-0472">Membrane</keyword>
<dbReference type="InterPro" id="IPR011577">
    <property type="entry name" value="Cyt_b561_bac/Ni-Hgenase"/>
</dbReference>